<name>A0ABY5EU82_9HYPH</name>
<reference evidence="2" key="1">
    <citation type="submission" date="2022-07" db="EMBL/GenBank/DDBJ databases">
        <title>First report of Bartonella spp. in marsupials in Brazil, with a description of Bartonella harrusi sp. nov. and new proposal for taxonomic reclassification of species of the genus Bartonella.</title>
        <authorList>
            <person name="Amaral R.B."/>
        </authorList>
    </citation>
    <scope>NUCLEOTIDE SEQUENCE</scope>
    <source>
        <strain evidence="2">117A</strain>
    </source>
</reference>
<sequence length="50" mass="5868">MEERKTGFMNKKAAYDRAGLYLDKRKDMVVVRGFYAILFTGGIVKWAWVH</sequence>
<accession>A0ABY5EU82</accession>
<gene>
    <name evidence="2" type="ORF">NMK50_07090</name>
</gene>
<keyword evidence="1" id="KW-0812">Transmembrane</keyword>
<evidence type="ECO:0000313" key="3">
    <source>
        <dbReference type="Proteomes" id="UP001059475"/>
    </source>
</evidence>
<keyword evidence="1" id="KW-1133">Transmembrane helix</keyword>
<organism evidence="2 3">
    <name type="scientific">Bartonella harrusi</name>
    <dbReference type="NCBI Taxonomy" id="2961895"/>
    <lineage>
        <taxon>Bacteria</taxon>
        <taxon>Pseudomonadati</taxon>
        <taxon>Pseudomonadota</taxon>
        <taxon>Alphaproteobacteria</taxon>
        <taxon>Hyphomicrobiales</taxon>
        <taxon>Bartonellaceae</taxon>
        <taxon>Bartonella</taxon>
    </lineage>
</organism>
<evidence type="ECO:0000256" key="1">
    <source>
        <dbReference type="SAM" id="Phobius"/>
    </source>
</evidence>
<protein>
    <submittedName>
        <fullName evidence="2">Uncharacterized protein</fullName>
    </submittedName>
</protein>
<dbReference type="EMBL" id="CP101114">
    <property type="protein sequence ID" value="UTO27985.1"/>
    <property type="molecule type" value="Genomic_DNA"/>
</dbReference>
<feature type="transmembrane region" description="Helical" evidence="1">
    <location>
        <begin position="29"/>
        <end position="48"/>
    </location>
</feature>
<proteinExistence type="predicted"/>
<keyword evidence="3" id="KW-1185">Reference proteome</keyword>
<keyword evidence="1" id="KW-0472">Membrane</keyword>
<evidence type="ECO:0000313" key="2">
    <source>
        <dbReference type="EMBL" id="UTO27985.1"/>
    </source>
</evidence>
<dbReference type="Proteomes" id="UP001059475">
    <property type="component" value="Chromosome"/>
</dbReference>